<keyword evidence="1" id="KW-0472">Membrane</keyword>
<gene>
    <name evidence="2" type="ORF">QTL97_03075</name>
</gene>
<proteinExistence type="predicted"/>
<dbReference type="Proteomes" id="UP001271648">
    <property type="component" value="Unassembled WGS sequence"/>
</dbReference>
<keyword evidence="1" id="KW-1133">Transmembrane helix</keyword>
<dbReference type="EMBL" id="JAUBDJ010000001">
    <property type="protein sequence ID" value="MDW0115924.1"/>
    <property type="molecule type" value="Genomic_DNA"/>
</dbReference>
<evidence type="ECO:0000313" key="3">
    <source>
        <dbReference type="Proteomes" id="UP001271648"/>
    </source>
</evidence>
<protein>
    <recommendedName>
        <fullName evidence="4">DUF4321 domain-containing protein</fullName>
    </recommendedName>
</protein>
<organism evidence="2 3">
    <name type="scientific">Sporosarcina thermotolerans</name>
    <dbReference type="NCBI Taxonomy" id="633404"/>
    <lineage>
        <taxon>Bacteria</taxon>
        <taxon>Bacillati</taxon>
        <taxon>Bacillota</taxon>
        <taxon>Bacilli</taxon>
        <taxon>Bacillales</taxon>
        <taxon>Caryophanaceae</taxon>
        <taxon>Sporosarcina</taxon>
    </lineage>
</organism>
<feature type="transmembrane region" description="Helical" evidence="1">
    <location>
        <begin position="58"/>
        <end position="79"/>
    </location>
</feature>
<evidence type="ECO:0008006" key="4">
    <source>
        <dbReference type="Google" id="ProtNLM"/>
    </source>
</evidence>
<name>A0AAW9A6S6_9BACL</name>
<feature type="transmembrane region" description="Helical" evidence="1">
    <location>
        <begin position="7"/>
        <end position="29"/>
    </location>
</feature>
<dbReference type="AlphaFoldDB" id="A0AAW9A6S6"/>
<reference evidence="2 3" key="1">
    <citation type="submission" date="2023-06" db="EMBL/GenBank/DDBJ databases">
        <title>Sporosarcina sp. nov., isolated from Korean traditional fermented seafood 'Jeotgal'.</title>
        <authorList>
            <person name="Yang A.I."/>
            <person name="Shin N.-R."/>
        </authorList>
    </citation>
    <scope>NUCLEOTIDE SEQUENCE [LARGE SCALE GENOMIC DNA]</scope>
    <source>
        <strain evidence="2 3">KCTC43456</strain>
    </source>
</reference>
<accession>A0AAW9A6S6</accession>
<keyword evidence="3" id="KW-1185">Reference proteome</keyword>
<comment type="caution">
    <text evidence="2">The sequence shown here is derived from an EMBL/GenBank/DDBJ whole genome shotgun (WGS) entry which is preliminary data.</text>
</comment>
<evidence type="ECO:0000313" key="2">
    <source>
        <dbReference type="EMBL" id="MDW0115924.1"/>
    </source>
</evidence>
<evidence type="ECO:0000256" key="1">
    <source>
        <dbReference type="SAM" id="Phobius"/>
    </source>
</evidence>
<sequence length="89" mass="9940">MKRTVIGGFIMIGGLFTTLTIILVAMTYIPSMTSWSGSKLWYAIFGGKQYGIETVQSLFLGFPFVVGLLFTILGLAILIKEYFDRSFLK</sequence>
<keyword evidence="1" id="KW-0812">Transmembrane</keyword>
<dbReference type="RefSeq" id="WP_283731567.1">
    <property type="nucleotide sequence ID" value="NZ_CP125968.1"/>
</dbReference>